<evidence type="ECO:0000259" key="11">
    <source>
        <dbReference type="Pfam" id="PF07819"/>
    </source>
</evidence>
<reference evidence="12 13" key="1">
    <citation type="submission" date="2018-06" db="EMBL/GenBank/DDBJ databases">
        <title>Whole genome sequencing of Candida tropicalis (genome annotated by CSBL at Korea University).</title>
        <authorList>
            <person name="Ahn J."/>
        </authorList>
    </citation>
    <scope>NUCLEOTIDE SEQUENCE [LARGE SCALE GENOMIC DNA]</scope>
    <source>
        <strain evidence="12 13">ATCC 20962</strain>
    </source>
</reference>
<dbReference type="InterPro" id="IPR029058">
    <property type="entry name" value="AB_hydrolase_fold"/>
</dbReference>
<keyword evidence="13" id="KW-1185">Reference proteome</keyword>
<keyword evidence="4 10" id="KW-0812">Transmembrane</keyword>
<keyword evidence="7 10" id="KW-0653">Protein transport</keyword>
<comment type="caution">
    <text evidence="12">The sequence shown here is derived from an EMBL/GenBank/DDBJ whole genome shotgun (WGS) entry which is preliminary data.</text>
</comment>
<dbReference type="OrthoDB" id="348976at2759"/>
<comment type="subcellular location">
    <subcellularLocation>
        <location evidence="1">Endoplasmic reticulum membrane</location>
        <topology evidence="1">Multi-pass membrane protein</topology>
    </subcellularLocation>
</comment>
<dbReference type="GO" id="GO:0050185">
    <property type="term" value="F:phosphatidylinositol deacylase activity"/>
    <property type="evidence" value="ECO:0007669"/>
    <property type="project" value="TreeGrafter"/>
</dbReference>
<proteinExistence type="inferred from homology"/>
<evidence type="ECO:0000256" key="9">
    <source>
        <dbReference type="ARBA" id="ARBA00023136"/>
    </source>
</evidence>
<dbReference type="Gene3D" id="3.40.50.1820">
    <property type="entry name" value="alpha/beta hydrolase"/>
    <property type="match status" value="1"/>
</dbReference>
<organism evidence="12 13">
    <name type="scientific">Candida viswanathii</name>
    <dbReference type="NCBI Taxonomy" id="5486"/>
    <lineage>
        <taxon>Eukaryota</taxon>
        <taxon>Fungi</taxon>
        <taxon>Dikarya</taxon>
        <taxon>Ascomycota</taxon>
        <taxon>Saccharomycotina</taxon>
        <taxon>Pichiomycetes</taxon>
        <taxon>Debaryomycetaceae</taxon>
        <taxon>Candida/Lodderomyces clade</taxon>
        <taxon>Candida</taxon>
    </lineage>
</organism>
<keyword evidence="8 10" id="KW-1133">Transmembrane helix</keyword>
<dbReference type="PANTHER" id="PTHR15495:SF7">
    <property type="entry name" value="GPI INOSITOL-DEACYLASE"/>
    <property type="match status" value="1"/>
</dbReference>
<keyword evidence="3 10" id="KW-0813">Transport</keyword>
<dbReference type="PANTHER" id="PTHR15495">
    <property type="entry name" value="NEGATIVE REGULATOR OF VESICLE FORMATION-RELATED"/>
    <property type="match status" value="1"/>
</dbReference>
<dbReference type="GO" id="GO:0015031">
    <property type="term" value="P:protein transport"/>
    <property type="evidence" value="ECO:0007669"/>
    <property type="project" value="UniProtKB-KW"/>
</dbReference>
<comment type="similarity">
    <text evidence="2 10">Belongs to the GPI inositol-deacylase family.</text>
</comment>
<dbReference type="STRING" id="5486.A0A367Y5S9"/>
<feature type="transmembrane region" description="Helical" evidence="10">
    <location>
        <begin position="346"/>
        <end position="367"/>
    </location>
</feature>
<evidence type="ECO:0000313" key="12">
    <source>
        <dbReference type="EMBL" id="RCK60402.1"/>
    </source>
</evidence>
<dbReference type="GO" id="GO:0006505">
    <property type="term" value="P:GPI anchor metabolic process"/>
    <property type="evidence" value="ECO:0007669"/>
    <property type="project" value="TreeGrafter"/>
</dbReference>
<dbReference type="SUPFAM" id="SSF53474">
    <property type="entry name" value="alpha/beta-Hydrolases"/>
    <property type="match status" value="1"/>
</dbReference>
<evidence type="ECO:0000256" key="4">
    <source>
        <dbReference type="ARBA" id="ARBA00022692"/>
    </source>
</evidence>
<dbReference type="GO" id="GO:0006888">
    <property type="term" value="P:endoplasmic reticulum to Golgi vesicle-mediated transport"/>
    <property type="evidence" value="ECO:0007669"/>
    <property type="project" value="TreeGrafter"/>
</dbReference>
<feature type="transmembrane region" description="Helical" evidence="10">
    <location>
        <begin position="20"/>
        <end position="40"/>
    </location>
</feature>
<evidence type="ECO:0000256" key="3">
    <source>
        <dbReference type="ARBA" id="ARBA00022448"/>
    </source>
</evidence>
<sequence length="377" mass="43441">MSKRLVQYTNLFPRLRKYKLIFYVIASLLLLILTVSTYLYTIPLFTDDQQRCDMVWMWPSYARVTAFDETHSKHSSRYGLYLYREQGKDREPNENEDHEGFKTLLTGVPALFIHGNAGSFEQVRSIAARCVEMFYEGNIQDKYPEARNIDFFTADFDEQLSAFWGMLDQVEYITDAIAFIASLYPESLGRENNIILIGHSMGGLVAKIAAARNEGKVNTIVTLATPHADPFPWLLKTSEFNDEVGLVSIYSLTDLMVPPLVIQPKRKYDYYFTVDAARLLGVPMDHQSMVWCGQLREKVAEMLMGISGLVTLQDRMKVVREVFGGEEGPVPVYGVAYYKLKIMQSWVVVMGLVIFCLKWMFLVLVFIQLHKLYRRFK</sequence>
<accession>A0A367Y5S9</accession>
<evidence type="ECO:0000256" key="7">
    <source>
        <dbReference type="ARBA" id="ARBA00022927"/>
    </source>
</evidence>
<dbReference type="AlphaFoldDB" id="A0A367Y5S9"/>
<dbReference type="GO" id="GO:0005789">
    <property type="term" value="C:endoplasmic reticulum membrane"/>
    <property type="evidence" value="ECO:0007669"/>
    <property type="project" value="UniProtKB-SubCell"/>
</dbReference>
<evidence type="ECO:0000256" key="2">
    <source>
        <dbReference type="ARBA" id="ARBA00006931"/>
    </source>
</evidence>
<feature type="domain" description="GPI inositol-deacylase PGAP1-like alpha/beta" evidence="11">
    <location>
        <begin position="105"/>
        <end position="230"/>
    </location>
</feature>
<keyword evidence="6 10" id="KW-0256">Endoplasmic reticulum</keyword>
<evidence type="ECO:0000256" key="6">
    <source>
        <dbReference type="ARBA" id="ARBA00022824"/>
    </source>
</evidence>
<comment type="function">
    <text evidence="10">Involved in inositol deacylation of GPI-anchored proteins which plays important roles in the quality control and ER-associated degradation of GPI-anchored proteins.</text>
</comment>
<protein>
    <recommendedName>
        <fullName evidence="10">GPI inositol-deacylase</fullName>
        <ecNumber evidence="10">3.1.-.-</ecNumber>
    </recommendedName>
</protein>
<dbReference type="InterPro" id="IPR039529">
    <property type="entry name" value="PGAP1/BST1"/>
</dbReference>
<evidence type="ECO:0000256" key="10">
    <source>
        <dbReference type="RuleBase" id="RU365011"/>
    </source>
</evidence>
<gene>
    <name evidence="12" type="primary">BST1_1</name>
    <name evidence="12" type="ORF">Cantr_08286</name>
</gene>
<dbReference type="EMBL" id="QLNQ01000026">
    <property type="protein sequence ID" value="RCK60402.1"/>
    <property type="molecule type" value="Genomic_DNA"/>
</dbReference>
<name>A0A367Y5S9_9ASCO</name>
<keyword evidence="9 10" id="KW-0472">Membrane</keyword>
<dbReference type="Proteomes" id="UP000253472">
    <property type="component" value="Unassembled WGS sequence"/>
</dbReference>
<evidence type="ECO:0000256" key="5">
    <source>
        <dbReference type="ARBA" id="ARBA00022801"/>
    </source>
</evidence>
<evidence type="ECO:0000256" key="1">
    <source>
        <dbReference type="ARBA" id="ARBA00004477"/>
    </source>
</evidence>
<evidence type="ECO:0000313" key="13">
    <source>
        <dbReference type="Proteomes" id="UP000253472"/>
    </source>
</evidence>
<dbReference type="Pfam" id="PF07819">
    <property type="entry name" value="PGAP1"/>
    <property type="match status" value="1"/>
</dbReference>
<dbReference type="InterPro" id="IPR012908">
    <property type="entry name" value="PGAP1-ab_dom-like"/>
</dbReference>
<dbReference type="EC" id="3.1.-.-" evidence="10"/>
<keyword evidence="5 10" id="KW-0378">Hydrolase</keyword>
<comment type="caution">
    <text evidence="10">Lacks conserved residue(s) required for the propagation of feature annotation.</text>
</comment>
<evidence type="ECO:0000256" key="8">
    <source>
        <dbReference type="ARBA" id="ARBA00022989"/>
    </source>
</evidence>